<keyword evidence="1" id="KW-0479">Metal-binding</keyword>
<evidence type="ECO:0000313" key="7">
    <source>
        <dbReference type="Proteomes" id="UP000326062"/>
    </source>
</evidence>
<dbReference type="Gene3D" id="3.30.40.10">
    <property type="entry name" value="Zinc/RING finger domain, C3HC4 (zinc finger)"/>
    <property type="match status" value="1"/>
</dbReference>
<dbReference type="PRINTS" id="PR01407">
    <property type="entry name" value="BUTYPHLNCDUF"/>
</dbReference>
<evidence type="ECO:0000256" key="2">
    <source>
        <dbReference type="ARBA" id="ARBA00022771"/>
    </source>
</evidence>
<evidence type="ECO:0000259" key="5">
    <source>
        <dbReference type="PROSITE" id="PS50089"/>
    </source>
</evidence>
<dbReference type="Gene3D" id="2.60.120.920">
    <property type="match status" value="2"/>
</dbReference>
<dbReference type="Pfam" id="PF13445">
    <property type="entry name" value="zf-RING_UBOX"/>
    <property type="match status" value="1"/>
</dbReference>
<protein>
    <recommendedName>
        <fullName evidence="5">RING-type domain-containing protein</fullName>
    </recommendedName>
</protein>
<dbReference type="SUPFAM" id="SSF49899">
    <property type="entry name" value="Concanavalin A-like lectins/glucanases"/>
    <property type="match status" value="1"/>
</dbReference>
<accession>A0A5N3W278</accession>
<dbReference type="InterPro" id="IPR003879">
    <property type="entry name" value="Butyrophylin_SPRY"/>
</dbReference>
<dbReference type="PROSITE" id="PS50089">
    <property type="entry name" value="ZF_RING_2"/>
    <property type="match status" value="1"/>
</dbReference>
<dbReference type="InterPro" id="IPR013320">
    <property type="entry name" value="ConA-like_dom_sf"/>
</dbReference>
<feature type="domain" description="RING-type" evidence="5">
    <location>
        <begin position="11"/>
        <end position="53"/>
    </location>
</feature>
<dbReference type="SUPFAM" id="SSF57850">
    <property type="entry name" value="RING/U-box"/>
    <property type="match status" value="1"/>
</dbReference>
<dbReference type="InterPro" id="IPR050143">
    <property type="entry name" value="TRIM/RBCC"/>
</dbReference>
<dbReference type="GO" id="GO:0008270">
    <property type="term" value="F:zinc ion binding"/>
    <property type="evidence" value="ECO:0007669"/>
    <property type="project" value="UniProtKB-KW"/>
</dbReference>
<dbReference type="Pfam" id="PF13765">
    <property type="entry name" value="PRY"/>
    <property type="match status" value="1"/>
</dbReference>
<evidence type="ECO:0000313" key="6">
    <source>
        <dbReference type="EMBL" id="KAB0355767.1"/>
    </source>
</evidence>
<comment type="caution">
    <text evidence="6">The sequence shown here is derived from an EMBL/GenBank/DDBJ whole genome shotgun (WGS) entry which is preliminary data.</text>
</comment>
<evidence type="ECO:0000256" key="1">
    <source>
        <dbReference type="ARBA" id="ARBA00022723"/>
    </source>
</evidence>
<keyword evidence="7" id="KW-1185">Reference proteome</keyword>
<dbReference type="InterPro" id="IPR013083">
    <property type="entry name" value="Znf_RING/FYVE/PHD"/>
</dbReference>
<name>A0A5N3W278_MUNRE</name>
<keyword evidence="3" id="KW-0862">Zinc</keyword>
<dbReference type="AlphaFoldDB" id="A0A5N3W278"/>
<dbReference type="InterPro" id="IPR001841">
    <property type="entry name" value="Znf_RING"/>
</dbReference>
<dbReference type="Proteomes" id="UP000326062">
    <property type="component" value="Chromosome 14"/>
</dbReference>
<organism evidence="6 7">
    <name type="scientific">Muntiacus reevesi</name>
    <name type="common">Reeves' muntjac</name>
    <name type="synonym">Cervus reevesi</name>
    <dbReference type="NCBI Taxonomy" id="9886"/>
    <lineage>
        <taxon>Eukaryota</taxon>
        <taxon>Metazoa</taxon>
        <taxon>Chordata</taxon>
        <taxon>Craniata</taxon>
        <taxon>Vertebrata</taxon>
        <taxon>Euteleostomi</taxon>
        <taxon>Mammalia</taxon>
        <taxon>Eutheria</taxon>
        <taxon>Laurasiatheria</taxon>
        <taxon>Artiodactyla</taxon>
        <taxon>Ruminantia</taxon>
        <taxon>Pecora</taxon>
        <taxon>Cervidae</taxon>
        <taxon>Muntiacinae</taxon>
        <taxon>Muntiacus</taxon>
    </lineage>
</organism>
<evidence type="ECO:0000256" key="4">
    <source>
        <dbReference type="PROSITE-ProRule" id="PRU00175"/>
    </source>
</evidence>
<dbReference type="InterPro" id="IPR006574">
    <property type="entry name" value="PRY"/>
</dbReference>
<evidence type="ECO:0000256" key="3">
    <source>
        <dbReference type="ARBA" id="ARBA00022833"/>
    </source>
</evidence>
<dbReference type="InterPro" id="IPR043136">
    <property type="entry name" value="B30.2/SPRY_sf"/>
</dbReference>
<sequence length="269" mass="30550">MSHHLQEKAVCPVCKETYLNPIALSCAHTFCFHCTHTWMGEQKDLKLIFPVCRVVTENPLLEAWNIRELILLMAQHSSQLEEEDITLDAATTNPFLVLSEDLRSVQCGKICQNVMEDPQRFLQALCPGHSMFLLWLPLLGGRRRVIFSSEHGFWVISMKAGTIYTCSVPEIRIPASPCLSWVGIFLDIELEEIKFFDISHDALIYINVNISCLEPLCPFFCPELPREGGNAALLTICPSEVHPFLDSSSGMNEIFHVKNVRMTKEEAIW</sequence>
<keyword evidence="2 4" id="KW-0863">Zinc-finger</keyword>
<gene>
    <name evidence="6" type="ORF">FD755_021708</name>
</gene>
<dbReference type="InterPro" id="IPR027370">
    <property type="entry name" value="Znf-RING_euk"/>
</dbReference>
<dbReference type="PANTHER" id="PTHR24103">
    <property type="entry name" value="E3 UBIQUITIN-PROTEIN LIGASE TRIM"/>
    <property type="match status" value="1"/>
</dbReference>
<dbReference type="EMBL" id="VCEB01000020">
    <property type="protein sequence ID" value="KAB0355767.1"/>
    <property type="molecule type" value="Genomic_DNA"/>
</dbReference>
<proteinExistence type="predicted"/>
<dbReference type="SMART" id="SM00589">
    <property type="entry name" value="PRY"/>
    <property type="match status" value="1"/>
</dbReference>
<reference evidence="6 7" key="1">
    <citation type="submission" date="2019-06" db="EMBL/GenBank/DDBJ databases">
        <title>Discovery of a novel chromosome fission-fusion reversal in muntjac.</title>
        <authorList>
            <person name="Mudd A.B."/>
            <person name="Bredeson J.V."/>
            <person name="Baum R."/>
            <person name="Hockemeyer D."/>
            <person name="Rokhsar D.S."/>
        </authorList>
    </citation>
    <scope>NUCLEOTIDE SEQUENCE [LARGE SCALE GENOMIC DNA]</scope>
    <source>
        <strain evidence="6">UCam_UCB_Mr</strain>
        <tissue evidence="6">Fibroblast cell line</tissue>
    </source>
</reference>